<gene>
    <name evidence="1" type="ORF">O181_063326</name>
</gene>
<proteinExistence type="predicted"/>
<dbReference type="Proteomes" id="UP000765509">
    <property type="component" value="Unassembled WGS sequence"/>
</dbReference>
<organism evidence="1 2">
    <name type="scientific">Austropuccinia psidii MF-1</name>
    <dbReference type="NCBI Taxonomy" id="1389203"/>
    <lineage>
        <taxon>Eukaryota</taxon>
        <taxon>Fungi</taxon>
        <taxon>Dikarya</taxon>
        <taxon>Basidiomycota</taxon>
        <taxon>Pucciniomycotina</taxon>
        <taxon>Pucciniomycetes</taxon>
        <taxon>Pucciniales</taxon>
        <taxon>Sphaerophragmiaceae</taxon>
        <taxon>Austropuccinia</taxon>
    </lineage>
</organism>
<evidence type="ECO:0008006" key="3">
    <source>
        <dbReference type="Google" id="ProtNLM"/>
    </source>
</evidence>
<dbReference type="AlphaFoldDB" id="A0A9Q3ERK2"/>
<evidence type="ECO:0000313" key="2">
    <source>
        <dbReference type="Proteomes" id="UP000765509"/>
    </source>
</evidence>
<keyword evidence="2" id="KW-1185">Reference proteome</keyword>
<reference evidence="1" key="1">
    <citation type="submission" date="2021-03" db="EMBL/GenBank/DDBJ databases">
        <title>Draft genome sequence of rust myrtle Austropuccinia psidii MF-1, a brazilian biotype.</title>
        <authorList>
            <person name="Quecine M.C."/>
            <person name="Pachon D.M.R."/>
            <person name="Bonatelli M.L."/>
            <person name="Correr F.H."/>
            <person name="Franceschini L.M."/>
            <person name="Leite T.F."/>
            <person name="Margarido G.R.A."/>
            <person name="Almeida C.A."/>
            <person name="Ferrarezi J.A."/>
            <person name="Labate C.A."/>
        </authorList>
    </citation>
    <scope>NUCLEOTIDE SEQUENCE</scope>
    <source>
        <strain evidence="1">MF-1</strain>
    </source>
</reference>
<name>A0A9Q3ERK2_9BASI</name>
<protein>
    <recommendedName>
        <fullName evidence="3">Copia protein</fullName>
    </recommendedName>
</protein>
<sequence>MWLRQWCRKCDILQLNNPILVHEDNQSCINVVRGDCNLNNKQMKHVNIQLHFIKEVVSNNIIKLIYMPTVDMLADLLTKSVSRPILARALNFLGERGDVEYGNITNRNVPSQLSCPNSKLYTINKNPQAQINAHNHRTT</sequence>
<dbReference type="OrthoDB" id="2667661at2759"/>
<accession>A0A9Q3ERK2</accession>
<evidence type="ECO:0000313" key="1">
    <source>
        <dbReference type="EMBL" id="MBW0523611.1"/>
    </source>
</evidence>
<dbReference type="EMBL" id="AVOT02030419">
    <property type="protein sequence ID" value="MBW0523611.1"/>
    <property type="molecule type" value="Genomic_DNA"/>
</dbReference>
<comment type="caution">
    <text evidence="1">The sequence shown here is derived from an EMBL/GenBank/DDBJ whole genome shotgun (WGS) entry which is preliminary data.</text>
</comment>
<dbReference type="CDD" id="cd09272">
    <property type="entry name" value="RNase_HI_RT_Ty1"/>
    <property type="match status" value="1"/>
</dbReference>